<sequence length="45" mass="4807">MDFESAELVLVAIAVVVVVISADQLMLTPLASPTDFHKLNCCNST</sequence>
<dbReference type="AlphaFoldDB" id="A0A2P2PQY1"/>
<name>A0A2P2PQY1_RHIMU</name>
<protein>
    <submittedName>
        <fullName evidence="1">Uncharacterized protein</fullName>
    </submittedName>
</protein>
<proteinExistence type="predicted"/>
<evidence type="ECO:0000313" key="1">
    <source>
        <dbReference type="EMBL" id="MBX57049.1"/>
    </source>
</evidence>
<organism evidence="1">
    <name type="scientific">Rhizophora mucronata</name>
    <name type="common">Asiatic mangrove</name>
    <dbReference type="NCBI Taxonomy" id="61149"/>
    <lineage>
        <taxon>Eukaryota</taxon>
        <taxon>Viridiplantae</taxon>
        <taxon>Streptophyta</taxon>
        <taxon>Embryophyta</taxon>
        <taxon>Tracheophyta</taxon>
        <taxon>Spermatophyta</taxon>
        <taxon>Magnoliopsida</taxon>
        <taxon>eudicotyledons</taxon>
        <taxon>Gunneridae</taxon>
        <taxon>Pentapetalae</taxon>
        <taxon>rosids</taxon>
        <taxon>fabids</taxon>
        <taxon>Malpighiales</taxon>
        <taxon>Rhizophoraceae</taxon>
        <taxon>Rhizophora</taxon>
    </lineage>
</organism>
<reference evidence="1" key="1">
    <citation type="submission" date="2018-02" db="EMBL/GenBank/DDBJ databases">
        <title>Rhizophora mucronata_Transcriptome.</title>
        <authorList>
            <person name="Meera S.P."/>
            <person name="Sreeshan A."/>
            <person name="Augustine A."/>
        </authorList>
    </citation>
    <scope>NUCLEOTIDE SEQUENCE</scope>
    <source>
        <tissue evidence="1">Leaf</tissue>
    </source>
</reference>
<dbReference type="EMBL" id="GGEC01076565">
    <property type="protein sequence ID" value="MBX57049.1"/>
    <property type="molecule type" value="Transcribed_RNA"/>
</dbReference>
<accession>A0A2P2PQY1</accession>